<proteinExistence type="predicted"/>
<comment type="caution">
    <text evidence="1">The sequence shown here is derived from an EMBL/GenBank/DDBJ whole genome shotgun (WGS) entry which is preliminary data.</text>
</comment>
<gene>
    <name evidence="1" type="ORF">BU25DRAFT_463046</name>
</gene>
<dbReference type="EMBL" id="MU006746">
    <property type="protein sequence ID" value="KAF2622300.1"/>
    <property type="molecule type" value="Genomic_DNA"/>
</dbReference>
<organism evidence="1 2">
    <name type="scientific">Macroventuria anomochaeta</name>
    <dbReference type="NCBI Taxonomy" id="301207"/>
    <lineage>
        <taxon>Eukaryota</taxon>
        <taxon>Fungi</taxon>
        <taxon>Dikarya</taxon>
        <taxon>Ascomycota</taxon>
        <taxon>Pezizomycotina</taxon>
        <taxon>Dothideomycetes</taxon>
        <taxon>Pleosporomycetidae</taxon>
        <taxon>Pleosporales</taxon>
        <taxon>Pleosporineae</taxon>
        <taxon>Didymellaceae</taxon>
        <taxon>Macroventuria</taxon>
    </lineage>
</organism>
<dbReference type="Proteomes" id="UP000799754">
    <property type="component" value="Unassembled WGS sequence"/>
</dbReference>
<sequence length="164" mass="18004">MGGSLPTSLQLCNPVTADNQAAIYRLQTPSNKPGQAWQLRCIQAAHQIVSKGATVSIHWVPGHQDVAGNERADRLAKQAAKKRPSTHITSLAMTGIKIKSMATLKWDKALKSYSIDAIICNPSAYAAQYSWRIGKRLRIPPGTRRETASAFYQLKLGHDTIRPT</sequence>
<evidence type="ECO:0000313" key="2">
    <source>
        <dbReference type="Proteomes" id="UP000799754"/>
    </source>
</evidence>
<keyword evidence="2" id="KW-1185">Reference proteome</keyword>
<reference evidence="1" key="1">
    <citation type="journal article" date="2020" name="Stud. Mycol.">
        <title>101 Dothideomycetes genomes: a test case for predicting lifestyles and emergence of pathogens.</title>
        <authorList>
            <person name="Haridas S."/>
            <person name="Albert R."/>
            <person name="Binder M."/>
            <person name="Bloem J."/>
            <person name="Labutti K."/>
            <person name="Salamov A."/>
            <person name="Andreopoulos B."/>
            <person name="Baker S."/>
            <person name="Barry K."/>
            <person name="Bills G."/>
            <person name="Bluhm B."/>
            <person name="Cannon C."/>
            <person name="Castanera R."/>
            <person name="Culley D."/>
            <person name="Daum C."/>
            <person name="Ezra D."/>
            <person name="Gonzalez J."/>
            <person name="Henrissat B."/>
            <person name="Kuo A."/>
            <person name="Liang C."/>
            <person name="Lipzen A."/>
            <person name="Lutzoni F."/>
            <person name="Magnuson J."/>
            <person name="Mondo S."/>
            <person name="Nolan M."/>
            <person name="Ohm R."/>
            <person name="Pangilinan J."/>
            <person name="Park H.-J."/>
            <person name="Ramirez L."/>
            <person name="Alfaro M."/>
            <person name="Sun H."/>
            <person name="Tritt A."/>
            <person name="Yoshinaga Y."/>
            <person name="Zwiers L.-H."/>
            <person name="Turgeon B."/>
            <person name="Goodwin S."/>
            <person name="Spatafora J."/>
            <person name="Crous P."/>
            <person name="Grigoriev I."/>
        </authorList>
    </citation>
    <scope>NUCLEOTIDE SEQUENCE</scope>
    <source>
        <strain evidence="1">CBS 525.71</strain>
    </source>
</reference>
<evidence type="ECO:0000313" key="1">
    <source>
        <dbReference type="EMBL" id="KAF2622300.1"/>
    </source>
</evidence>
<name>A0ACB6RLM3_9PLEO</name>
<accession>A0ACB6RLM3</accession>
<protein>
    <submittedName>
        <fullName evidence="1">Uncharacterized protein</fullName>
    </submittedName>
</protein>